<dbReference type="Proteomes" id="UP000037201">
    <property type="component" value="Unassembled WGS sequence"/>
</dbReference>
<gene>
    <name evidence="2" type="ORF">OX90_12520</name>
</gene>
<evidence type="ECO:0000313" key="3">
    <source>
        <dbReference type="Proteomes" id="UP000037201"/>
    </source>
</evidence>
<reference evidence="2 3" key="1">
    <citation type="submission" date="2014-12" db="EMBL/GenBank/DDBJ databases">
        <authorList>
            <person name="Baeyen S."/>
        </authorList>
    </citation>
    <scope>NUCLEOTIDE SEQUENCE [LARGE SCALE GENOMIC DNA]</scope>
    <source>
        <strain evidence="2 3">LMG 28496</strain>
    </source>
</reference>
<protein>
    <submittedName>
        <fullName evidence="2">Uncharacterized protein</fullName>
    </submittedName>
</protein>
<feature type="region of interest" description="Disordered" evidence="1">
    <location>
        <begin position="41"/>
        <end position="62"/>
    </location>
</feature>
<reference evidence="2 3" key="2">
    <citation type="submission" date="2015-09" db="EMBL/GenBank/DDBJ databases">
        <title>Genome analysis of Pseudomonas syringae pv. porri LMG.</title>
        <authorList>
            <person name="Rombouts S."/>
        </authorList>
    </citation>
    <scope>NUCLEOTIDE SEQUENCE [LARGE SCALE GENOMIC DNA]</scope>
    <source>
        <strain evidence="2 3">LMG 28496</strain>
    </source>
</reference>
<comment type="caution">
    <text evidence="2">The sequence shown here is derived from an EMBL/GenBank/DDBJ whole genome shotgun (WGS) entry which is preliminary data.</text>
</comment>
<keyword evidence="3" id="KW-1185">Reference proteome</keyword>
<organism evidence="2 3">
    <name type="scientific">Pseudomonas coronafaciens pv. porri</name>
    <dbReference type="NCBI Taxonomy" id="83964"/>
    <lineage>
        <taxon>Bacteria</taxon>
        <taxon>Pseudomonadati</taxon>
        <taxon>Pseudomonadota</taxon>
        <taxon>Gammaproteobacteria</taxon>
        <taxon>Pseudomonadales</taxon>
        <taxon>Pseudomonadaceae</taxon>
        <taxon>Pseudomonas</taxon>
        <taxon>Pseudomonas coronafaciens</taxon>
    </lineage>
</organism>
<dbReference type="EMBL" id="JUEU01000143">
    <property type="protein sequence ID" value="KOP59235.1"/>
    <property type="molecule type" value="Genomic_DNA"/>
</dbReference>
<sequence>MAIGSALVVSEEPREILIAGSWLMLHRPGQQVGQQEMKLHKEPVGRAGCDHRRRTTAEESFP</sequence>
<evidence type="ECO:0000256" key="1">
    <source>
        <dbReference type="SAM" id="MobiDB-lite"/>
    </source>
</evidence>
<proteinExistence type="predicted"/>
<accession>A0ABR5JQ12</accession>
<evidence type="ECO:0000313" key="2">
    <source>
        <dbReference type="EMBL" id="KOP59235.1"/>
    </source>
</evidence>
<name>A0ABR5JQ12_9PSED</name>
<feature type="compositionally biased region" description="Basic and acidic residues" evidence="1">
    <location>
        <begin position="41"/>
        <end position="50"/>
    </location>
</feature>